<reference evidence="2" key="1">
    <citation type="journal article" date="2020" name="BMC Genomics">
        <title>Correction to: Identification and distribution of gene clusters required for synthesis of sphingolipid metabolism inhibitors in diverse species of the filamentous fungus Fusarium.</title>
        <authorList>
            <person name="Kim H.S."/>
            <person name="Lohmar J.M."/>
            <person name="Busman M."/>
            <person name="Brown D.W."/>
            <person name="Naumann T.A."/>
            <person name="Divon H.H."/>
            <person name="Lysoe E."/>
            <person name="Uhlig S."/>
            <person name="Proctor R.H."/>
        </authorList>
    </citation>
    <scope>NUCLEOTIDE SEQUENCE</scope>
    <source>
        <strain evidence="2">NRRL 22465</strain>
    </source>
</reference>
<organism evidence="2 3">
    <name type="scientific">Fusarium zealandicum</name>
    <dbReference type="NCBI Taxonomy" id="1053134"/>
    <lineage>
        <taxon>Eukaryota</taxon>
        <taxon>Fungi</taxon>
        <taxon>Dikarya</taxon>
        <taxon>Ascomycota</taxon>
        <taxon>Pezizomycotina</taxon>
        <taxon>Sordariomycetes</taxon>
        <taxon>Hypocreomycetidae</taxon>
        <taxon>Hypocreales</taxon>
        <taxon>Nectriaceae</taxon>
        <taxon>Fusarium</taxon>
        <taxon>Fusarium staphyleae species complex</taxon>
    </lineage>
</organism>
<evidence type="ECO:0000313" key="3">
    <source>
        <dbReference type="Proteomes" id="UP000635477"/>
    </source>
</evidence>
<name>A0A8H4XJA2_9HYPO</name>
<dbReference type="AlphaFoldDB" id="A0A8H4XJA2"/>
<dbReference type="InterPro" id="IPR054289">
    <property type="entry name" value="DUF7025"/>
</dbReference>
<evidence type="ECO:0000259" key="1">
    <source>
        <dbReference type="Pfam" id="PF22942"/>
    </source>
</evidence>
<dbReference type="Pfam" id="PF22942">
    <property type="entry name" value="DUF7025"/>
    <property type="match status" value="1"/>
</dbReference>
<dbReference type="Proteomes" id="UP000635477">
    <property type="component" value="Unassembled WGS sequence"/>
</dbReference>
<proteinExistence type="predicted"/>
<protein>
    <recommendedName>
        <fullName evidence="1">DUF7025 domain-containing protein</fullName>
    </recommendedName>
</protein>
<accession>A0A8H4XJA2</accession>
<gene>
    <name evidence="2" type="ORF">FZEAL_6624</name>
</gene>
<keyword evidence="3" id="KW-1185">Reference proteome</keyword>
<sequence length="186" mass="20533">MMMSASSVPTKNAHGRSDAFDESFYNTVTACKLRFIGNPESSAKANQPAEFGVLNGCPIIHTSTLGAQQQDSEKLALVAGQEMENTDTGQPVLMLNIISFQSSFIKKQPSSVLTYDEGIGTNLKHLVFQVSFPLLNNDFISFDYAWAIFEPRIEIYANTDSHERLCVLNSSTTAKDRRNSRASIVE</sequence>
<dbReference type="EMBL" id="JABEYC010000492">
    <property type="protein sequence ID" value="KAF4976746.1"/>
    <property type="molecule type" value="Genomic_DNA"/>
</dbReference>
<reference evidence="2" key="2">
    <citation type="submission" date="2020-05" db="EMBL/GenBank/DDBJ databases">
        <authorList>
            <person name="Kim H.-S."/>
            <person name="Proctor R.H."/>
            <person name="Brown D.W."/>
        </authorList>
    </citation>
    <scope>NUCLEOTIDE SEQUENCE</scope>
    <source>
        <strain evidence="2">NRRL 22465</strain>
    </source>
</reference>
<feature type="domain" description="DUF7025" evidence="1">
    <location>
        <begin position="134"/>
        <end position="179"/>
    </location>
</feature>
<comment type="caution">
    <text evidence="2">The sequence shown here is derived from an EMBL/GenBank/DDBJ whole genome shotgun (WGS) entry which is preliminary data.</text>
</comment>
<evidence type="ECO:0000313" key="2">
    <source>
        <dbReference type="EMBL" id="KAF4976746.1"/>
    </source>
</evidence>